<dbReference type="Gene3D" id="1.10.260.40">
    <property type="entry name" value="lambda repressor-like DNA-binding domains"/>
    <property type="match status" value="1"/>
</dbReference>
<protein>
    <submittedName>
        <fullName evidence="2">Helix-turn-helix DNA binding domain protein</fullName>
    </submittedName>
</protein>
<feature type="domain" description="HTH cro/C1-type" evidence="1">
    <location>
        <begin position="4"/>
        <end position="59"/>
    </location>
</feature>
<evidence type="ECO:0000259" key="1">
    <source>
        <dbReference type="PROSITE" id="PS50943"/>
    </source>
</evidence>
<dbReference type="EMBL" id="OP580516">
    <property type="protein sequence ID" value="UYM26623.1"/>
    <property type="molecule type" value="Genomic_DNA"/>
</dbReference>
<accession>A0A9E7V2N6</accession>
<dbReference type="SUPFAM" id="SSF47413">
    <property type="entry name" value="lambda repressor-like DNA-binding domains"/>
    <property type="match status" value="1"/>
</dbReference>
<dbReference type="Proteomes" id="UP001156221">
    <property type="component" value="Segment"/>
</dbReference>
<dbReference type="GeneID" id="80034738"/>
<dbReference type="PROSITE" id="PS50943">
    <property type="entry name" value="HTH_CROC1"/>
    <property type="match status" value="1"/>
</dbReference>
<organism evidence="2 3">
    <name type="scientific">Arthrobacter phage Bauer</name>
    <dbReference type="NCBI Taxonomy" id="2985648"/>
    <lineage>
        <taxon>Viruses</taxon>
        <taxon>Duplodnaviria</taxon>
        <taxon>Heunggongvirae</taxon>
        <taxon>Uroviricota</taxon>
        <taxon>Caudoviricetes</taxon>
        <taxon>Bauervirus</taxon>
        <taxon>Bauervirus bauer</taxon>
    </lineage>
</organism>
<dbReference type="InterPro" id="IPR001387">
    <property type="entry name" value="Cro/C1-type_HTH"/>
</dbReference>
<proteinExistence type="predicted"/>
<sequence>MTALRDALERRDIPQALLAYRTGLTTKHVNRVVQGAAPLSVTVAVRIQRAFPEISAEELMVAQVRAQVRQALEAAA</sequence>
<reference evidence="2" key="1">
    <citation type="submission" date="2022-10" db="EMBL/GenBank/DDBJ databases">
        <authorList>
            <person name="Shreffler J."/>
            <person name="Spring A.M."/>
            <person name="Klyczek K."/>
            <person name="Garlena R.A."/>
            <person name="Russell D.A."/>
            <person name="Pope W.H."/>
            <person name="Jacobs-Sera D."/>
            <person name="Hatfull G.F."/>
        </authorList>
    </citation>
    <scope>NUCLEOTIDE SEQUENCE</scope>
</reference>
<name>A0A9E7V2N6_9CAUD</name>
<evidence type="ECO:0000313" key="3">
    <source>
        <dbReference type="Proteomes" id="UP001156221"/>
    </source>
</evidence>
<dbReference type="InterPro" id="IPR010982">
    <property type="entry name" value="Lambda_DNA-bd_dom_sf"/>
</dbReference>
<keyword evidence="3" id="KW-1185">Reference proteome</keyword>
<gene>
    <name evidence="2" type="primary">74</name>
    <name evidence="2" type="ORF">SEA_BAUER_74</name>
</gene>
<dbReference type="GO" id="GO:0003677">
    <property type="term" value="F:DNA binding"/>
    <property type="evidence" value="ECO:0007669"/>
    <property type="project" value="InterPro"/>
</dbReference>
<evidence type="ECO:0000313" key="2">
    <source>
        <dbReference type="EMBL" id="UYM26623.1"/>
    </source>
</evidence>
<dbReference type="RefSeq" id="YP_010761367.1">
    <property type="nucleotide sequence ID" value="NC_073594.1"/>
</dbReference>
<dbReference type="KEGG" id="vg:80034738"/>